<dbReference type="Gene3D" id="1.10.10.10">
    <property type="entry name" value="Winged helix-like DNA-binding domain superfamily/Winged helix DNA-binding domain"/>
    <property type="match status" value="1"/>
</dbReference>
<evidence type="ECO:0000256" key="1">
    <source>
        <dbReference type="SAM" id="MobiDB-lite"/>
    </source>
</evidence>
<feature type="region of interest" description="Disordered" evidence="1">
    <location>
        <begin position="1"/>
        <end position="22"/>
    </location>
</feature>
<dbReference type="SUPFAM" id="SSF46785">
    <property type="entry name" value="Winged helix' DNA-binding domain"/>
    <property type="match status" value="1"/>
</dbReference>
<dbReference type="InterPro" id="IPR036388">
    <property type="entry name" value="WH-like_DNA-bd_sf"/>
</dbReference>
<accession>A0ABT1JSE1</accession>
<dbReference type="EMBL" id="JAMZEC010000001">
    <property type="protein sequence ID" value="MCP2344656.1"/>
    <property type="molecule type" value="Genomic_DNA"/>
</dbReference>
<gene>
    <name evidence="2" type="ORF">HD595_000778</name>
</gene>
<keyword evidence="3" id="KW-1185">Reference proteome</keyword>
<dbReference type="Proteomes" id="UP001320766">
    <property type="component" value="Unassembled WGS sequence"/>
</dbReference>
<organism evidence="2 3">
    <name type="scientific">Nonomuraea roseoviolacea subsp. carminata</name>
    <dbReference type="NCBI Taxonomy" id="160689"/>
    <lineage>
        <taxon>Bacteria</taxon>
        <taxon>Bacillati</taxon>
        <taxon>Actinomycetota</taxon>
        <taxon>Actinomycetes</taxon>
        <taxon>Streptosporangiales</taxon>
        <taxon>Streptosporangiaceae</taxon>
        <taxon>Nonomuraea</taxon>
    </lineage>
</organism>
<evidence type="ECO:0000313" key="2">
    <source>
        <dbReference type="EMBL" id="MCP2344656.1"/>
    </source>
</evidence>
<proteinExistence type="predicted"/>
<dbReference type="InterPro" id="IPR036390">
    <property type="entry name" value="WH_DNA-bd_sf"/>
</dbReference>
<feature type="compositionally biased region" description="Basic and acidic residues" evidence="1">
    <location>
        <begin position="1"/>
        <end position="20"/>
    </location>
</feature>
<protein>
    <recommendedName>
        <fullName evidence="4">MarR family transcriptional regulator</fullName>
    </recommendedName>
</protein>
<dbReference type="RefSeq" id="WP_253765626.1">
    <property type="nucleotide sequence ID" value="NZ_BAAAVE010000016.1"/>
</dbReference>
<reference evidence="2 3" key="1">
    <citation type="submission" date="2022-06" db="EMBL/GenBank/DDBJ databases">
        <title>Sequencing the genomes of 1000 actinobacteria strains.</title>
        <authorList>
            <person name="Klenk H.-P."/>
        </authorList>
    </citation>
    <scope>NUCLEOTIDE SEQUENCE [LARGE SCALE GENOMIC DNA]</scope>
    <source>
        <strain evidence="2 3">DSM 44170</strain>
    </source>
</reference>
<name>A0ABT1JSE1_9ACTN</name>
<sequence>MTHHNEHEHEPGPEDARAHDVQALSDVDVHVYEAVAAQAQGGGSVDVGALCRATGLEEDGLRRSLATLVAQGYVVPQGDRVGLGPHTFSVET</sequence>
<evidence type="ECO:0008006" key="4">
    <source>
        <dbReference type="Google" id="ProtNLM"/>
    </source>
</evidence>
<evidence type="ECO:0000313" key="3">
    <source>
        <dbReference type="Proteomes" id="UP001320766"/>
    </source>
</evidence>
<comment type="caution">
    <text evidence="2">The sequence shown here is derived from an EMBL/GenBank/DDBJ whole genome shotgun (WGS) entry which is preliminary data.</text>
</comment>